<organism evidence="2 3">
    <name type="scientific">Aspergillus terreus</name>
    <dbReference type="NCBI Taxonomy" id="33178"/>
    <lineage>
        <taxon>Eukaryota</taxon>
        <taxon>Fungi</taxon>
        <taxon>Dikarya</taxon>
        <taxon>Ascomycota</taxon>
        <taxon>Pezizomycotina</taxon>
        <taxon>Eurotiomycetes</taxon>
        <taxon>Eurotiomycetidae</taxon>
        <taxon>Eurotiales</taxon>
        <taxon>Aspergillaceae</taxon>
        <taxon>Aspergillus</taxon>
        <taxon>Aspergillus subgen. Circumdati</taxon>
    </lineage>
</organism>
<feature type="region of interest" description="Disordered" evidence="1">
    <location>
        <begin position="243"/>
        <end position="262"/>
    </location>
</feature>
<feature type="compositionally biased region" description="Polar residues" evidence="1">
    <location>
        <begin position="171"/>
        <end position="191"/>
    </location>
</feature>
<name>A0A5M3YL89_ASPTE</name>
<feature type="compositionally biased region" description="Low complexity" evidence="1">
    <location>
        <begin position="350"/>
        <end position="380"/>
    </location>
</feature>
<feature type="compositionally biased region" description="Basic residues" evidence="1">
    <location>
        <begin position="1"/>
        <end position="21"/>
    </location>
</feature>
<keyword evidence="3" id="KW-1185">Reference proteome</keyword>
<accession>A0A5M3YL89</accession>
<dbReference type="PANTHER" id="PTHR34251:SF1">
    <property type="entry name" value="LEUCINE, GLUTAMATE AND LYSINE RICH 1"/>
    <property type="match status" value="1"/>
</dbReference>
<dbReference type="PANTHER" id="PTHR34251">
    <property type="entry name" value="LEUCINE-, GLUTAMATE- AND LYSINE-RICH PROTEIN 1"/>
    <property type="match status" value="1"/>
</dbReference>
<feature type="compositionally biased region" description="Polar residues" evidence="1">
    <location>
        <begin position="327"/>
        <end position="338"/>
    </location>
</feature>
<dbReference type="EMBL" id="BLJY01000003">
    <property type="protein sequence ID" value="GFF13995.1"/>
    <property type="molecule type" value="Genomic_DNA"/>
</dbReference>
<feature type="region of interest" description="Disordered" evidence="1">
    <location>
        <begin position="268"/>
        <end position="380"/>
    </location>
</feature>
<feature type="region of interest" description="Disordered" evidence="1">
    <location>
        <begin position="1019"/>
        <end position="1041"/>
    </location>
</feature>
<dbReference type="Proteomes" id="UP000452235">
    <property type="component" value="Unassembled WGS sequence"/>
</dbReference>
<evidence type="ECO:0000313" key="2">
    <source>
        <dbReference type="EMBL" id="GFF13995.1"/>
    </source>
</evidence>
<feature type="region of interest" description="Disordered" evidence="1">
    <location>
        <begin position="392"/>
        <end position="411"/>
    </location>
</feature>
<proteinExistence type="predicted"/>
<protein>
    <submittedName>
        <fullName evidence="2">RNA polymerase Rpb1 C-terminal repeat domain protein</fullName>
    </submittedName>
</protein>
<dbReference type="AlphaFoldDB" id="A0A5M3YL89"/>
<feature type="compositionally biased region" description="Basic and acidic residues" evidence="1">
    <location>
        <begin position="75"/>
        <end position="88"/>
    </location>
</feature>
<feature type="compositionally biased region" description="Polar residues" evidence="1">
    <location>
        <begin position="201"/>
        <end position="211"/>
    </location>
</feature>
<feature type="compositionally biased region" description="Low complexity" evidence="1">
    <location>
        <begin position="30"/>
        <end position="63"/>
    </location>
</feature>
<gene>
    <name evidence="2" type="ORF">ATEIFO6365_0003004800</name>
</gene>
<evidence type="ECO:0000256" key="1">
    <source>
        <dbReference type="SAM" id="MobiDB-lite"/>
    </source>
</evidence>
<reference evidence="2 3" key="1">
    <citation type="submission" date="2020-01" db="EMBL/GenBank/DDBJ databases">
        <title>Aspergillus terreus IFO 6365 whole genome shotgun sequence.</title>
        <authorList>
            <person name="Kanamasa S."/>
            <person name="Takahashi H."/>
        </authorList>
    </citation>
    <scope>NUCLEOTIDE SEQUENCE [LARGE SCALE GENOMIC DNA]</scope>
    <source>
        <strain evidence="2 3">IFO 6365</strain>
    </source>
</reference>
<feature type="compositionally biased region" description="Low complexity" evidence="1">
    <location>
        <begin position="246"/>
        <end position="259"/>
    </location>
</feature>
<feature type="region of interest" description="Disordered" evidence="1">
    <location>
        <begin position="1"/>
        <end position="233"/>
    </location>
</feature>
<dbReference type="InterPro" id="IPR038799">
    <property type="entry name" value="LEKR1"/>
</dbReference>
<sequence length="1115" mass="123249">MAPSGKKGKGKTGTKQKNKKGKNQEESQGQTPQLEIPPEQQEQPQQELSQLEADADAQPQQAEITPNLDSVPEPIPEKEAELEQRPTVEEVSTPAAEHPPQSPPPAEGHPTQQTEPELASHQHQDVEDAWAESGPTPESNAEDINLSERPLETTEIIPEDKGASEVPSGTAEPSEQTPVTAPQTPLLSTGPASIPLPSPSPTETQFITTSPRADAEDLESDPPFTTPTNRFFDSTVHSSITEDVLAGSKPASPAPQAASTPVLASPVFKASSPVPYSSHSPRAASPFSKPASPVPRTHSPLARAISPMEQPVSPKEEAALPMDKGASPQQVATPVSRTASPMQQPPSPAPQAASPVPKPASPVQKLVSPVPKSASPVPKISSPLARSAYMSPVMSPHASPPPPAPTVPGVSPSVAPSYATAYHSPVMTASPYMPQYAYYHHPPPNMPTPRGSIDPPSATSFQALRDLAYVNGHGINRKGAMSPPEHEEPIELLQRIQDAIPDINRLLDSYKNTKGKLNAREAEFKHLTNQHEQDLMHKDFYIEALQNQMRKTAAESAEESRKLKNTINELRMELGNLEEKRKDFEEKFEDAEKSNEELSARKAELEGEITTLNNNLREAQEAHERELEKQKAEKEEALASQKQELTELFEEIRAEDEKTAAENLEAREKELLGQQEAMKADYEKEKQQMQESHDALQAEYDSKVSELESTKTALDDKQKELDDTREQHAKEIESMKNSHEATVAEMNQRWTEEKNDLEKRLTDKIDECAGVERENKKLEEDNLVKEQQLQHAVDGMRATIDNLDKDCDRLRKTLHSLGEATDLKSTKGDSFFLDCFGQLSHLIVSLSQEHFTYLAIDPPKDILSKLPPELPSFLDNTPASRELRAAYVQHVISKTLTYRIFHPFLFTLGRRYDKADTFFQMLSVDIRRKSVRREAFWRQQTLKAAYTTSDAKQSINVVAAVIVDEIVDHLKHFADPRRLDSLVVGVRKIVKLAAETWRHARVERELILASLPAPEAEVSSNDDWEECGTPKEGTVGSRDDPSRHVILRTFPRIMREAAHEDFAEDPEKAAPCIYARGGVLYSDSPVVIARLQELAKKSTDALACGEEVAAEGVKA</sequence>
<dbReference type="VEuPathDB" id="FungiDB:ATEG_00043"/>
<comment type="caution">
    <text evidence="2">The sequence shown here is derived from an EMBL/GenBank/DDBJ whole genome shotgun (WGS) entry which is preliminary data.</text>
</comment>
<feature type="region of interest" description="Disordered" evidence="1">
    <location>
        <begin position="700"/>
        <end position="721"/>
    </location>
</feature>
<dbReference type="OrthoDB" id="6365728at2759"/>
<evidence type="ECO:0000313" key="3">
    <source>
        <dbReference type="Proteomes" id="UP000452235"/>
    </source>
</evidence>
<dbReference type="Gene3D" id="1.10.287.1490">
    <property type="match status" value="1"/>
</dbReference>